<dbReference type="AlphaFoldDB" id="A0AAQ4DE59"/>
<dbReference type="Pfam" id="PF02098">
    <property type="entry name" value="His_binding"/>
    <property type="match status" value="1"/>
</dbReference>
<protein>
    <submittedName>
        <fullName evidence="1">Uncharacterized protein</fullName>
    </submittedName>
</protein>
<comment type="caution">
    <text evidence="1">The sequence shown here is derived from an EMBL/GenBank/DDBJ whole genome shotgun (WGS) entry which is preliminary data.</text>
</comment>
<organism evidence="1 2">
    <name type="scientific">Amblyomma americanum</name>
    <name type="common">Lone star tick</name>
    <dbReference type="NCBI Taxonomy" id="6943"/>
    <lineage>
        <taxon>Eukaryota</taxon>
        <taxon>Metazoa</taxon>
        <taxon>Ecdysozoa</taxon>
        <taxon>Arthropoda</taxon>
        <taxon>Chelicerata</taxon>
        <taxon>Arachnida</taxon>
        <taxon>Acari</taxon>
        <taxon>Parasitiformes</taxon>
        <taxon>Ixodida</taxon>
        <taxon>Ixodoidea</taxon>
        <taxon>Ixodidae</taxon>
        <taxon>Amblyomminae</taxon>
        <taxon>Amblyomma</taxon>
    </lineage>
</organism>
<evidence type="ECO:0000313" key="2">
    <source>
        <dbReference type="Proteomes" id="UP001321473"/>
    </source>
</evidence>
<dbReference type="GO" id="GO:0030682">
    <property type="term" value="P:symbiont-mediated perturbation of host defenses"/>
    <property type="evidence" value="ECO:0007669"/>
    <property type="project" value="InterPro"/>
</dbReference>
<sequence length="112" mass="12396">MYRNFKEDPFFGGDAKCIVVWQEGPFVNNSAILRAEYGGNHTVSAKTTLLSSPGYTVKNVLHAESLTVPGLGFNLTSVYTDCSRCKVFRHSYIENGDELSNFIHHGKLHAAT</sequence>
<dbReference type="InterPro" id="IPR002970">
    <property type="entry name" value="Tick_his-bd"/>
</dbReference>
<evidence type="ECO:0000313" key="1">
    <source>
        <dbReference type="EMBL" id="KAK8760749.1"/>
    </source>
</evidence>
<dbReference type="Gene3D" id="2.40.128.20">
    <property type="match status" value="1"/>
</dbReference>
<name>A0AAQ4DE59_AMBAM</name>
<dbReference type="SUPFAM" id="SSF50814">
    <property type="entry name" value="Lipocalins"/>
    <property type="match status" value="1"/>
</dbReference>
<accession>A0AAQ4DE59</accession>
<keyword evidence="2" id="KW-1185">Reference proteome</keyword>
<dbReference type="GO" id="GO:0043176">
    <property type="term" value="F:amine binding"/>
    <property type="evidence" value="ECO:0007669"/>
    <property type="project" value="InterPro"/>
</dbReference>
<reference evidence="1 2" key="1">
    <citation type="journal article" date="2023" name="Arcadia Sci">
        <title>De novo assembly of a long-read Amblyomma americanum tick genome.</title>
        <authorList>
            <person name="Chou S."/>
            <person name="Poskanzer K.E."/>
            <person name="Rollins M."/>
            <person name="Thuy-Boun P.S."/>
        </authorList>
    </citation>
    <scope>NUCLEOTIDE SEQUENCE [LARGE SCALE GENOMIC DNA]</scope>
    <source>
        <strain evidence="1">F_SG_1</strain>
        <tissue evidence="1">Salivary glands</tissue>
    </source>
</reference>
<dbReference type="Proteomes" id="UP001321473">
    <property type="component" value="Unassembled WGS sequence"/>
</dbReference>
<gene>
    <name evidence="1" type="ORF">V5799_027984</name>
</gene>
<dbReference type="InterPro" id="IPR012674">
    <property type="entry name" value="Calycin"/>
</dbReference>
<proteinExistence type="predicted"/>
<dbReference type="EMBL" id="JARKHS020031952">
    <property type="protein sequence ID" value="KAK8760749.1"/>
    <property type="molecule type" value="Genomic_DNA"/>
</dbReference>